<evidence type="ECO:0000313" key="6">
    <source>
        <dbReference type="EMBL" id="BAJ62888.1"/>
    </source>
</evidence>
<accession>E8N374</accession>
<dbReference type="PANTHER" id="PTHR33746:SF4">
    <property type="entry name" value="RUBRERYTHRIN"/>
    <property type="match status" value="1"/>
</dbReference>
<dbReference type="PROSITE" id="PS50905">
    <property type="entry name" value="FERRITIN_LIKE"/>
    <property type="match status" value="1"/>
</dbReference>
<dbReference type="OrthoDB" id="9799749at2"/>
<dbReference type="InParanoid" id="E8N374"/>
<dbReference type="Pfam" id="PF02915">
    <property type="entry name" value="Rubrerythrin"/>
    <property type="match status" value="1"/>
</dbReference>
<proteinExistence type="predicted"/>
<dbReference type="PANTHER" id="PTHR33746">
    <property type="entry name" value="RUBRERYTHRIN"/>
    <property type="match status" value="1"/>
</dbReference>
<dbReference type="InterPro" id="IPR009040">
    <property type="entry name" value="Ferritin-like_diiron"/>
</dbReference>
<protein>
    <submittedName>
        <fullName evidence="6">Rubrerythrin</fullName>
    </submittedName>
</protein>
<dbReference type="InterPro" id="IPR003251">
    <property type="entry name" value="Rr_diiron-bd_dom"/>
</dbReference>
<evidence type="ECO:0000259" key="4">
    <source>
        <dbReference type="PROSITE" id="PS50903"/>
    </source>
</evidence>
<keyword evidence="2" id="KW-0813">Transport</keyword>
<dbReference type="RefSeq" id="WP_013559280.1">
    <property type="nucleotide sequence ID" value="NC_014960.1"/>
</dbReference>
<dbReference type="InterPro" id="IPR009078">
    <property type="entry name" value="Ferritin-like_SF"/>
</dbReference>
<dbReference type="Gene3D" id="2.20.28.10">
    <property type="match status" value="1"/>
</dbReference>
<dbReference type="InterPro" id="IPR048574">
    <property type="entry name" value="RUBY_RBDX"/>
</dbReference>
<dbReference type="InterPro" id="IPR024934">
    <property type="entry name" value="Rubredoxin-like_dom"/>
</dbReference>
<reference evidence="6 7" key="1">
    <citation type="submission" date="2010-12" db="EMBL/GenBank/DDBJ databases">
        <title>Whole genome sequence of Anaerolinea thermophila UNI-1.</title>
        <authorList>
            <person name="Narita-Yamada S."/>
            <person name="Kishi E."/>
            <person name="Watanabe Y."/>
            <person name="Takasaki K."/>
            <person name="Ankai A."/>
            <person name="Oguchi A."/>
            <person name="Fukui S."/>
            <person name="Takahashi M."/>
            <person name="Yashiro I."/>
            <person name="Hosoyama A."/>
            <person name="Sekiguchi Y."/>
            <person name="Hanada S."/>
            <person name="Fujita N."/>
        </authorList>
    </citation>
    <scope>NUCLEOTIDE SEQUENCE [LARGE SCALE GENOMIC DNA]</scope>
    <source>
        <strain evidence="7">DSM 14523 / JCM 11388 / NBRC 100420 / UNI-1</strain>
    </source>
</reference>
<dbReference type="eggNOG" id="COG1592">
    <property type="taxonomic scope" value="Bacteria"/>
</dbReference>
<evidence type="ECO:0000256" key="1">
    <source>
        <dbReference type="ARBA" id="ARBA00001965"/>
    </source>
</evidence>
<dbReference type="HOGENOM" id="CLU_095256_1_0_0"/>
<dbReference type="CDD" id="cd00729">
    <property type="entry name" value="rubredoxin_SM"/>
    <property type="match status" value="1"/>
</dbReference>
<dbReference type="EMBL" id="AP012029">
    <property type="protein sequence ID" value="BAJ62888.1"/>
    <property type="molecule type" value="Genomic_DNA"/>
</dbReference>
<organism evidence="6 7">
    <name type="scientific">Anaerolinea thermophila (strain DSM 14523 / JCM 11388 / NBRC 100420 / UNI-1)</name>
    <dbReference type="NCBI Taxonomy" id="926569"/>
    <lineage>
        <taxon>Bacteria</taxon>
        <taxon>Bacillati</taxon>
        <taxon>Chloroflexota</taxon>
        <taxon>Anaerolineae</taxon>
        <taxon>Anaerolineales</taxon>
        <taxon>Anaerolineaceae</taxon>
        <taxon>Anaerolinea</taxon>
    </lineage>
</organism>
<evidence type="ECO:0000256" key="2">
    <source>
        <dbReference type="ARBA" id="ARBA00022448"/>
    </source>
</evidence>
<dbReference type="Proteomes" id="UP000008922">
    <property type="component" value="Chromosome"/>
</dbReference>
<gene>
    <name evidence="6" type="ordered locus">ANT_08540</name>
</gene>
<dbReference type="CDD" id="cd01041">
    <property type="entry name" value="Rubrerythrin"/>
    <property type="match status" value="1"/>
</dbReference>
<feature type="domain" description="Rubredoxin-like" evidence="4">
    <location>
        <begin position="131"/>
        <end position="164"/>
    </location>
</feature>
<dbReference type="SUPFAM" id="SSF47240">
    <property type="entry name" value="Ferritin-like"/>
    <property type="match status" value="1"/>
</dbReference>
<evidence type="ECO:0000259" key="5">
    <source>
        <dbReference type="PROSITE" id="PS50905"/>
    </source>
</evidence>
<dbReference type="GO" id="GO:0016491">
    <property type="term" value="F:oxidoreductase activity"/>
    <property type="evidence" value="ECO:0007669"/>
    <property type="project" value="InterPro"/>
</dbReference>
<feature type="domain" description="Ferritin-like diiron" evidence="5">
    <location>
        <begin position="1"/>
        <end position="128"/>
    </location>
</feature>
<dbReference type="Pfam" id="PF21349">
    <property type="entry name" value="RUBY_RBDX"/>
    <property type="match status" value="1"/>
</dbReference>
<evidence type="ECO:0000313" key="7">
    <source>
        <dbReference type="Proteomes" id="UP000008922"/>
    </source>
</evidence>
<dbReference type="SUPFAM" id="SSF57802">
    <property type="entry name" value="Rubredoxin-like"/>
    <property type="match status" value="1"/>
</dbReference>
<dbReference type="PROSITE" id="PS50903">
    <property type="entry name" value="RUBREDOXIN_LIKE"/>
    <property type="match status" value="1"/>
</dbReference>
<sequence>MDETLKNLAEAFAGESQARNKYLAFARKAEEEGYPQVARLFRAAAEAEFIHALNHFRAMGGIGTTEENLKSAIGGENHEWVSMYPPFVEQAEREGNRRAKTSFEYAMAVEKTHEMLYREALESLSSDMEAYDYYVCPVCGHTHPRNAPEKCPVCGAPGSKFIKVS</sequence>
<dbReference type="InterPro" id="IPR052753">
    <property type="entry name" value="Rbr2/Nigerythrin"/>
</dbReference>
<dbReference type="AlphaFoldDB" id="E8N374"/>
<dbReference type="InterPro" id="IPR012347">
    <property type="entry name" value="Ferritin-like"/>
</dbReference>
<dbReference type="Gene3D" id="1.20.1260.10">
    <property type="match status" value="1"/>
</dbReference>
<comment type="cofactor">
    <cofactor evidence="1">
        <name>Fe(3+)</name>
        <dbReference type="ChEBI" id="CHEBI:29034"/>
    </cofactor>
</comment>
<dbReference type="STRING" id="926569.ANT_08540"/>
<keyword evidence="7" id="KW-1185">Reference proteome</keyword>
<dbReference type="KEGG" id="atm:ANT_08540"/>
<dbReference type="GO" id="GO:0005506">
    <property type="term" value="F:iron ion binding"/>
    <property type="evidence" value="ECO:0007669"/>
    <property type="project" value="InterPro"/>
</dbReference>
<evidence type="ECO:0000256" key="3">
    <source>
        <dbReference type="ARBA" id="ARBA00022982"/>
    </source>
</evidence>
<keyword evidence="3" id="KW-0249">Electron transport</keyword>
<name>E8N374_ANATU</name>